<organism evidence="2 3">
    <name type="scientific">Sphingomonas prati</name>
    <dbReference type="NCBI Taxonomy" id="1843237"/>
    <lineage>
        <taxon>Bacteria</taxon>
        <taxon>Pseudomonadati</taxon>
        <taxon>Pseudomonadota</taxon>
        <taxon>Alphaproteobacteria</taxon>
        <taxon>Sphingomonadales</taxon>
        <taxon>Sphingomonadaceae</taxon>
        <taxon>Sphingomonas</taxon>
    </lineage>
</organism>
<dbReference type="CDD" id="cd03802">
    <property type="entry name" value="GT4_AviGT4-like"/>
    <property type="match status" value="1"/>
</dbReference>
<keyword evidence="3" id="KW-1185">Reference proteome</keyword>
<dbReference type="PANTHER" id="PTHR12526">
    <property type="entry name" value="GLYCOSYLTRANSFERASE"/>
    <property type="match status" value="1"/>
</dbReference>
<name>A0A7W9F0D7_9SPHN</name>
<gene>
    <name evidence="2" type="ORF">FHS99_000706</name>
</gene>
<evidence type="ECO:0000313" key="2">
    <source>
        <dbReference type="EMBL" id="MBB5728236.1"/>
    </source>
</evidence>
<dbReference type="Pfam" id="PF13439">
    <property type="entry name" value="Glyco_transf_4"/>
    <property type="match status" value="1"/>
</dbReference>
<proteinExistence type="predicted"/>
<dbReference type="InterPro" id="IPR028098">
    <property type="entry name" value="Glyco_trans_4-like_N"/>
</dbReference>
<accession>A0A7W9F0D7</accession>
<feature type="domain" description="Glycosyltransferase subfamily 4-like N-terminal" evidence="1">
    <location>
        <begin position="25"/>
        <end position="137"/>
    </location>
</feature>
<protein>
    <submittedName>
        <fullName evidence="2">Glycosyltransferase involved in cell wall biosynthesis</fullName>
    </submittedName>
</protein>
<dbReference type="AlphaFoldDB" id="A0A7W9F0D7"/>
<evidence type="ECO:0000259" key="1">
    <source>
        <dbReference type="Pfam" id="PF13439"/>
    </source>
</evidence>
<evidence type="ECO:0000313" key="3">
    <source>
        <dbReference type="Proteomes" id="UP000546701"/>
    </source>
</evidence>
<keyword evidence="2" id="KW-0808">Transferase</keyword>
<dbReference type="Gene3D" id="3.40.50.2000">
    <property type="entry name" value="Glycogen Phosphorylase B"/>
    <property type="match status" value="2"/>
</dbReference>
<reference evidence="2 3" key="1">
    <citation type="submission" date="2020-08" db="EMBL/GenBank/DDBJ databases">
        <title>Genomic Encyclopedia of Type Strains, Phase IV (KMG-IV): sequencing the most valuable type-strain genomes for metagenomic binning, comparative biology and taxonomic classification.</title>
        <authorList>
            <person name="Goeker M."/>
        </authorList>
    </citation>
    <scope>NUCLEOTIDE SEQUENCE [LARGE SCALE GENOMIC DNA]</scope>
    <source>
        <strain evidence="2 3">DSM 103336</strain>
    </source>
</reference>
<dbReference type="PANTHER" id="PTHR12526:SF595">
    <property type="entry name" value="BLL5217 PROTEIN"/>
    <property type="match status" value="1"/>
</dbReference>
<dbReference type="Proteomes" id="UP000546701">
    <property type="component" value="Unassembled WGS sequence"/>
</dbReference>
<comment type="caution">
    <text evidence="2">The sequence shown here is derived from an EMBL/GenBank/DDBJ whole genome shotgun (WGS) entry which is preliminary data.</text>
</comment>
<dbReference type="GO" id="GO:0016757">
    <property type="term" value="F:glycosyltransferase activity"/>
    <property type="evidence" value="ECO:0007669"/>
    <property type="project" value="UniProtKB-ARBA"/>
</dbReference>
<dbReference type="SUPFAM" id="SSF53756">
    <property type="entry name" value="UDP-Glycosyltransferase/glycogen phosphorylase"/>
    <property type="match status" value="1"/>
</dbReference>
<dbReference type="Pfam" id="PF13692">
    <property type="entry name" value="Glyco_trans_1_4"/>
    <property type="match status" value="1"/>
</dbReference>
<dbReference type="RefSeq" id="WP_157177338.1">
    <property type="nucleotide sequence ID" value="NZ_BMJP01000001.1"/>
</dbReference>
<sequence length="354" mass="38111">MSINKLLRIAQIAPVIFPTPPVDHGGTERVVSDLTEALVALRHDVTLYAPSDSVTSARLRSAHPSLSALERAAGGPVAPGVPGVLEAAQLDLVARAIGEHDIVHVHGEFAHAAVLAKRPALTTIHWRVDELDRRLFFAHFDRLQVAAISGAQAAAIPASNLAGVVHHGIAENRYRLGSGACGYLAFIGRMTDQKRPDVAIRVARAAGRAIRLAGTVDVGNPRYFEDRVRPLLGPDAEYVGPVDDAAKQGLLGDAAALLFPIDWPEPFGLVMIEAMACGTPVIAWDRGSVREVIEEGVTGFVVRDEAEALAAIARLPSIDRAQVRRRFEARFGARRMAADYVALYRDVLERHGRA</sequence>
<dbReference type="EMBL" id="JACIJR010000002">
    <property type="protein sequence ID" value="MBB5728236.1"/>
    <property type="molecule type" value="Genomic_DNA"/>
</dbReference>
<dbReference type="OrthoDB" id="9801573at2"/>